<organism evidence="1 2">
    <name type="scientific">Microlunatus aurantiacus</name>
    <dbReference type="NCBI Taxonomy" id="446786"/>
    <lineage>
        <taxon>Bacteria</taxon>
        <taxon>Bacillati</taxon>
        <taxon>Actinomycetota</taxon>
        <taxon>Actinomycetes</taxon>
        <taxon>Propionibacteriales</taxon>
        <taxon>Propionibacteriaceae</taxon>
        <taxon>Microlunatus</taxon>
    </lineage>
</organism>
<dbReference type="Proteomes" id="UP001500051">
    <property type="component" value="Unassembled WGS sequence"/>
</dbReference>
<dbReference type="EMBL" id="BAAAYX010000022">
    <property type="protein sequence ID" value="GAA3716940.1"/>
    <property type="molecule type" value="Genomic_DNA"/>
</dbReference>
<sequence length="463" mass="50615">MKELRVDIATLSRILGLRRRLRGHERWPATRVASHQLAKLQTLRGFAGSRSPFYRTFHRGLERAPLAQLPVLSKATLMNNFDRISTEPAVRIAELERYLDALTDDHRFLDRYWVSATSGSSGRRSVIASNAHEWATVIASYGRANQWAGISVGLRHRVRMAVVSSTKAWHQSARVAATVRGPLMFSERFDAASSLSEIVAGLNELQPEVLVSYASMIRALAAEQLAGRLGISPRAVNSSSEVLTPEARMMATQAWRVPPFNVYAATETGGIAAECSLHQGMHLFEDLLVPEVVDEEYRPVPDGLPGDRLLVTVLFSRTLPLIRYELTDRIRISTAICPCGLPFRLIEAVEGRTDDTLSLPARTGGLVRVHPVIFHQTLDLIDAAGWQVRQHRSGLRILVASPGPGFDQAATEHTVRAALIAAGASPPHLTVSVVAVIPSGAAGKRPLVVASRRTPCRRNGTGA</sequence>
<dbReference type="Gene3D" id="3.40.50.12780">
    <property type="entry name" value="N-terminal domain of ligase-like"/>
    <property type="match status" value="1"/>
</dbReference>
<dbReference type="PANTHER" id="PTHR36932:SF1">
    <property type="entry name" value="CAPSULAR POLYSACCHARIDE BIOSYNTHESIS PROTEIN"/>
    <property type="match status" value="1"/>
</dbReference>
<gene>
    <name evidence="1" type="ORF">GCM10022204_40960</name>
</gene>
<dbReference type="InterPro" id="IPR042099">
    <property type="entry name" value="ANL_N_sf"/>
</dbReference>
<dbReference type="GO" id="GO:0016874">
    <property type="term" value="F:ligase activity"/>
    <property type="evidence" value="ECO:0007669"/>
    <property type="project" value="UniProtKB-KW"/>
</dbReference>
<accession>A0ABP7EBJ9</accession>
<reference evidence="2" key="1">
    <citation type="journal article" date="2019" name="Int. J. Syst. Evol. Microbiol.">
        <title>The Global Catalogue of Microorganisms (GCM) 10K type strain sequencing project: providing services to taxonomists for standard genome sequencing and annotation.</title>
        <authorList>
            <consortium name="The Broad Institute Genomics Platform"/>
            <consortium name="The Broad Institute Genome Sequencing Center for Infectious Disease"/>
            <person name="Wu L."/>
            <person name="Ma J."/>
        </authorList>
    </citation>
    <scope>NUCLEOTIDE SEQUENCE [LARGE SCALE GENOMIC DNA]</scope>
    <source>
        <strain evidence="2">JCM 16548</strain>
    </source>
</reference>
<dbReference type="SUPFAM" id="SSF56801">
    <property type="entry name" value="Acetyl-CoA synthetase-like"/>
    <property type="match status" value="1"/>
</dbReference>
<comment type="caution">
    <text evidence="1">The sequence shown here is derived from an EMBL/GenBank/DDBJ whole genome shotgun (WGS) entry which is preliminary data.</text>
</comment>
<keyword evidence="2" id="KW-1185">Reference proteome</keyword>
<dbReference type="PANTHER" id="PTHR36932">
    <property type="entry name" value="CAPSULAR POLYSACCHARIDE BIOSYNTHESIS PROTEIN"/>
    <property type="match status" value="1"/>
</dbReference>
<name>A0ABP7EBJ9_9ACTN</name>
<keyword evidence="1" id="KW-0436">Ligase</keyword>
<evidence type="ECO:0000313" key="2">
    <source>
        <dbReference type="Proteomes" id="UP001500051"/>
    </source>
</evidence>
<proteinExistence type="predicted"/>
<dbReference type="InterPro" id="IPR053158">
    <property type="entry name" value="CapK_Type1_Caps_Biosynth"/>
</dbReference>
<protein>
    <submittedName>
        <fullName evidence="1">Phenylacetate--CoA ligase family protein</fullName>
    </submittedName>
</protein>
<evidence type="ECO:0000313" key="1">
    <source>
        <dbReference type="EMBL" id="GAA3716940.1"/>
    </source>
</evidence>